<protein>
    <recommendedName>
        <fullName evidence="4">Cytochrome bd oxidase small subunit, CydX/CbdX family</fullName>
    </recommendedName>
</protein>
<evidence type="ECO:0000256" key="1">
    <source>
        <dbReference type="SAM" id="Phobius"/>
    </source>
</evidence>
<keyword evidence="1" id="KW-0812">Transmembrane</keyword>
<dbReference type="OrthoDB" id="5683238at2"/>
<dbReference type="EMBL" id="LR134510">
    <property type="protein sequence ID" value="VEJ09774.1"/>
    <property type="molecule type" value="Genomic_DNA"/>
</dbReference>
<feature type="transmembrane region" description="Helical" evidence="1">
    <location>
        <begin position="6"/>
        <end position="24"/>
    </location>
</feature>
<evidence type="ECO:0000313" key="2">
    <source>
        <dbReference type="EMBL" id="VEJ09774.1"/>
    </source>
</evidence>
<evidence type="ECO:0000313" key="3">
    <source>
        <dbReference type="Proteomes" id="UP000279799"/>
    </source>
</evidence>
<reference evidence="2 3" key="1">
    <citation type="submission" date="2018-12" db="EMBL/GenBank/DDBJ databases">
        <authorList>
            <consortium name="Pathogen Informatics"/>
        </authorList>
    </citation>
    <scope>NUCLEOTIDE SEQUENCE [LARGE SCALE GENOMIC DNA]</scope>
    <source>
        <strain evidence="2 3">NCTC12871</strain>
    </source>
</reference>
<sequence length="32" mass="3683">MFYLLWAFGLAFTILLTAIIVMSIEKTGKFDE</sequence>
<dbReference type="Proteomes" id="UP000279799">
    <property type="component" value="Chromosome"/>
</dbReference>
<dbReference type="RefSeq" id="WP_126599979.1">
    <property type="nucleotide sequence ID" value="NZ_LR134510.1"/>
</dbReference>
<keyword evidence="1" id="KW-1133">Transmembrane helix</keyword>
<evidence type="ECO:0008006" key="4">
    <source>
        <dbReference type="Google" id="ProtNLM"/>
    </source>
</evidence>
<dbReference type="KEGG" id="adp:NCTC12871_01259"/>
<proteinExistence type="predicted"/>
<accession>A0A448TV18</accession>
<gene>
    <name evidence="2" type="ORF">NCTC12871_01259</name>
</gene>
<name>A0A448TV18_9PAST</name>
<keyword evidence="3" id="KW-1185">Reference proteome</keyword>
<organism evidence="2 3">
    <name type="scientific">Actinobacillus delphinicola</name>
    <dbReference type="NCBI Taxonomy" id="51161"/>
    <lineage>
        <taxon>Bacteria</taxon>
        <taxon>Pseudomonadati</taxon>
        <taxon>Pseudomonadota</taxon>
        <taxon>Gammaproteobacteria</taxon>
        <taxon>Pasteurellales</taxon>
        <taxon>Pasteurellaceae</taxon>
        <taxon>Actinobacillus</taxon>
    </lineage>
</organism>
<keyword evidence="1" id="KW-0472">Membrane</keyword>
<dbReference type="AlphaFoldDB" id="A0A448TV18"/>